<evidence type="ECO:0000313" key="4">
    <source>
        <dbReference type="Proteomes" id="UP000628017"/>
    </source>
</evidence>
<dbReference type="SUPFAM" id="SSF89796">
    <property type="entry name" value="CoA-transferase family III (CaiB/BaiF)"/>
    <property type="match status" value="1"/>
</dbReference>
<dbReference type="Pfam" id="PF02515">
    <property type="entry name" value="CoA_transf_3"/>
    <property type="match status" value="1"/>
</dbReference>
<dbReference type="InterPro" id="IPR003673">
    <property type="entry name" value="CoA-Trfase_fam_III"/>
</dbReference>
<name>A0A916R3K0_9RHOB</name>
<dbReference type="InterPro" id="IPR050483">
    <property type="entry name" value="CoA-transferase_III_domain"/>
</dbReference>
<organism evidence="3 4">
    <name type="scientific">Neptunicoccus cionae</name>
    <dbReference type="NCBI Taxonomy" id="2035344"/>
    <lineage>
        <taxon>Bacteria</taxon>
        <taxon>Pseudomonadati</taxon>
        <taxon>Pseudomonadota</taxon>
        <taxon>Alphaproteobacteria</taxon>
        <taxon>Rhodobacterales</taxon>
        <taxon>Paracoccaceae</taxon>
        <taxon>Neptunicoccus</taxon>
    </lineage>
</organism>
<dbReference type="AlphaFoldDB" id="A0A916R3K0"/>
<keyword evidence="1" id="KW-0808">Transferase</keyword>
<keyword evidence="4" id="KW-1185">Reference proteome</keyword>
<accession>A0A916R3K0</accession>
<reference evidence="3" key="2">
    <citation type="submission" date="2020-09" db="EMBL/GenBank/DDBJ databases">
        <authorList>
            <person name="Sun Q."/>
            <person name="Zhou Y."/>
        </authorList>
    </citation>
    <scope>NUCLEOTIDE SEQUENCE</scope>
    <source>
        <strain evidence="3">CGMCC 1.15880</strain>
    </source>
</reference>
<feature type="region of interest" description="Disordered" evidence="2">
    <location>
        <begin position="38"/>
        <end position="59"/>
    </location>
</feature>
<dbReference type="Gene3D" id="3.40.50.10540">
    <property type="entry name" value="Crotonobetainyl-coa:carnitine coa-transferase, domain 1"/>
    <property type="match status" value="1"/>
</dbReference>
<sequence length="59" mass="6214">MHSKAQAGALDGVLLLDLSRILSGPTATQLLCDLGATVSKIENPNSGRDDTRSPRQRAP</sequence>
<dbReference type="PANTHER" id="PTHR48207">
    <property type="entry name" value="SUCCINATE--HYDROXYMETHYLGLUTARATE COA-TRANSFERASE"/>
    <property type="match status" value="1"/>
</dbReference>
<protein>
    <recommendedName>
        <fullName evidence="5">CoA transferase</fullName>
    </recommendedName>
</protein>
<evidence type="ECO:0000256" key="1">
    <source>
        <dbReference type="ARBA" id="ARBA00022679"/>
    </source>
</evidence>
<dbReference type="GO" id="GO:0008410">
    <property type="term" value="F:CoA-transferase activity"/>
    <property type="evidence" value="ECO:0007669"/>
    <property type="project" value="TreeGrafter"/>
</dbReference>
<comment type="caution">
    <text evidence="3">The sequence shown here is derived from an EMBL/GenBank/DDBJ whole genome shotgun (WGS) entry which is preliminary data.</text>
</comment>
<evidence type="ECO:0000256" key="2">
    <source>
        <dbReference type="SAM" id="MobiDB-lite"/>
    </source>
</evidence>
<dbReference type="EMBL" id="BMKA01000008">
    <property type="protein sequence ID" value="GGA31147.1"/>
    <property type="molecule type" value="Genomic_DNA"/>
</dbReference>
<evidence type="ECO:0000313" key="3">
    <source>
        <dbReference type="EMBL" id="GGA31147.1"/>
    </source>
</evidence>
<reference evidence="3" key="1">
    <citation type="journal article" date="2014" name="Int. J. Syst. Evol. Microbiol.">
        <title>Complete genome sequence of Corynebacterium casei LMG S-19264T (=DSM 44701T), isolated from a smear-ripened cheese.</title>
        <authorList>
            <consortium name="US DOE Joint Genome Institute (JGI-PGF)"/>
            <person name="Walter F."/>
            <person name="Albersmeier A."/>
            <person name="Kalinowski J."/>
            <person name="Ruckert C."/>
        </authorList>
    </citation>
    <scope>NUCLEOTIDE SEQUENCE</scope>
    <source>
        <strain evidence="3">CGMCC 1.15880</strain>
    </source>
</reference>
<dbReference type="InterPro" id="IPR023606">
    <property type="entry name" value="CoA-Trfase_III_dom_1_sf"/>
</dbReference>
<proteinExistence type="predicted"/>
<gene>
    <name evidence="3" type="ORF">GCM10011498_35430</name>
</gene>
<evidence type="ECO:0008006" key="5">
    <source>
        <dbReference type="Google" id="ProtNLM"/>
    </source>
</evidence>
<dbReference type="Proteomes" id="UP000628017">
    <property type="component" value="Unassembled WGS sequence"/>
</dbReference>
<dbReference type="PANTHER" id="PTHR48207:SF3">
    <property type="entry name" value="SUCCINATE--HYDROXYMETHYLGLUTARATE COA-TRANSFERASE"/>
    <property type="match status" value="1"/>
</dbReference>